<protein>
    <recommendedName>
        <fullName evidence="3 6">Flagellar basal body rod protein FlgB</fullName>
    </recommendedName>
</protein>
<dbReference type="AlphaFoldDB" id="A0A7H1AZW0"/>
<keyword evidence="8" id="KW-0969">Cilium</keyword>
<evidence type="ECO:0000256" key="2">
    <source>
        <dbReference type="ARBA" id="ARBA00009677"/>
    </source>
</evidence>
<comment type="subunit">
    <text evidence="6">The basal body constitutes a major portion of the flagellar organelle and consists of a number of rings mounted on a central rod.</text>
</comment>
<dbReference type="PANTHER" id="PTHR30435:SF12">
    <property type="entry name" value="FLAGELLAR BASAL BODY ROD PROTEIN FLGB"/>
    <property type="match status" value="1"/>
</dbReference>
<organism evidence="8 9">
    <name type="scientific">Buchnera aphidicola</name>
    <name type="common">Pentalonia nigronervosa</name>
    <dbReference type="NCBI Taxonomy" id="1309793"/>
    <lineage>
        <taxon>Bacteria</taxon>
        <taxon>Pseudomonadati</taxon>
        <taxon>Pseudomonadota</taxon>
        <taxon>Gammaproteobacteria</taxon>
        <taxon>Enterobacterales</taxon>
        <taxon>Erwiniaceae</taxon>
        <taxon>Buchnera</taxon>
    </lineage>
</organism>
<feature type="domain" description="Flagellar basal body rod protein N-terminal" evidence="7">
    <location>
        <begin position="16"/>
        <end position="38"/>
    </location>
</feature>
<reference evidence="8 9" key="1">
    <citation type="submission" date="2020-09" db="EMBL/GenBank/DDBJ databases">
        <title>Genome sequence of the banana aphid, Pentalonia nigronervosa Coquerel (Hemiptera: Aphididae) and its symbionts.</title>
        <authorList>
            <person name="Mathers T.C."/>
            <person name="Mugford S.T."/>
            <person name="Hogenhout S.A."/>
            <person name="Tripathi L."/>
        </authorList>
    </citation>
    <scope>NUCLEOTIDE SEQUENCE [LARGE SCALE GENOMIC DNA]</scope>
    <source>
        <strain evidence="8">Ba4</strain>
    </source>
</reference>
<dbReference type="PANTHER" id="PTHR30435">
    <property type="entry name" value="FLAGELLAR PROTEIN"/>
    <property type="match status" value="1"/>
</dbReference>
<dbReference type="GO" id="GO:0030694">
    <property type="term" value="C:bacterial-type flagellum basal body, rod"/>
    <property type="evidence" value="ECO:0007669"/>
    <property type="project" value="InterPro"/>
</dbReference>
<dbReference type="InterPro" id="IPR001444">
    <property type="entry name" value="Flag_bb_rod_N"/>
</dbReference>
<dbReference type="Proteomes" id="UP000516346">
    <property type="component" value="Chromosome"/>
</dbReference>
<gene>
    <name evidence="8" type="primary">flgB</name>
    <name evidence="8" type="ORF">ICW73_00945</name>
</gene>
<evidence type="ECO:0000313" key="9">
    <source>
        <dbReference type="Proteomes" id="UP000516346"/>
    </source>
</evidence>
<comment type="function">
    <text evidence="5 6">Structural component of flagellum, the bacterial motility apparatus. Part of the rod structure of flagellar basal body.</text>
</comment>
<comment type="subcellular location">
    <subcellularLocation>
        <location evidence="1 6">Bacterial flagellum basal body</location>
    </subcellularLocation>
</comment>
<dbReference type="PIRSF" id="PIRSF002889">
    <property type="entry name" value="Rod_FlgB"/>
    <property type="match status" value="1"/>
</dbReference>
<evidence type="ECO:0000256" key="4">
    <source>
        <dbReference type="ARBA" id="ARBA00023143"/>
    </source>
</evidence>
<accession>A0A7H1AZW0</accession>
<dbReference type="Pfam" id="PF00460">
    <property type="entry name" value="Flg_bb_rod"/>
    <property type="match status" value="1"/>
</dbReference>
<keyword evidence="8" id="KW-0966">Cell projection</keyword>
<evidence type="ECO:0000256" key="3">
    <source>
        <dbReference type="ARBA" id="ARBA00014376"/>
    </source>
</evidence>
<dbReference type="InterPro" id="IPR006300">
    <property type="entry name" value="FlgB"/>
</dbReference>
<dbReference type="NCBIfam" id="TIGR01396">
    <property type="entry name" value="FlgB"/>
    <property type="match status" value="1"/>
</dbReference>
<evidence type="ECO:0000256" key="5">
    <source>
        <dbReference type="ARBA" id="ARBA00024934"/>
    </source>
</evidence>
<keyword evidence="8" id="KW-0282">Flagellum</keyword>
<proteinExistence type="inferred from homology"/>
<dbReference type="GO" id="GO:0071973">
    <property type="term" value="P:bacterial-type flagellum-dependent cell motility"/>
    <property type="evidence" value="ECO:0007669"/>
    <property type="project" value="InterPro"/>
</dbReference>
<name>A0A7H1AZW0_9GAMM</name>
<evidence type="ECO:0000259" key="7">
    <source>
        <dbReference type="Pfam" id="PF00460"/>
    </source>
</evidence>
<evidence type="ECO:0000313" key="8">
    <source>
        <dbReference type="EMBL" id="QNS02015.1"/>
    </source>
</evidence>
<evidence type="ECO:0000256" key="6">
    <source>
        <dbReference type="PIRNR" id="PIRNR002889"/>
    </source>
</evidence>
<keyword evidence="4 6" id="KW-0975">Bacterial flagellum</keyword>
<dbReference type="EMBL" id="CP061275">
    <property type="protein sequence ID" value="QNS02015.1"/>
    <property type="molecule type" value="Genomic_DNA"/>
</dbReference>
<sequence length="136" mass="15963">MFTKINHMFDFNQNMLNLYSKQQEILASNIANVDTPGYNAIDINFKETLKNVINQTSKNYKKINLQHTSSGHLNPKVKNTFFYNIQPVIQQQIKSNRNTVDMNYERVNFLKNSLKYQSILVFMKNDIKNIQQVLQG</sequence>
<comment type="similarity">
    <text evidence="2 6">Belongs to the flagella basal body rod proteins family.</text>
</comment>
<evidence type="ECO:0000256" key="1">
    <source>
        <dbReference type="ARBA" id="ARBA00004117"/>
    </source>
</evidence>